<dbReference type="GO" id="GO:0003700">
    <property type="term" value="F:DNA-binding transcription factor activity"/>
    <property type="evidence" value="ECO:0007669"/>
    <property type="project" value="InterPro"/>
</dbReference>
<proteinExistence type="predicted"/>
<dbReference type="AlphaFoldDB" id="A0A7X1AZ78"/>
<comment type="caution">
    <text evidence="4">The sequence shown here is derived from an EMBL/GenBank/DDBJ whole genome shotgun (WGS) entry which is preliminary data.</text>
</comment>
<dbReference type="Pfam" id="PF12833">
    <property type="entry name" value="HTH_18"/>
    <property type="match status" value="1"/>
</dbReference>
<dbReference type="PROSITE" id="PS01124">
    <property type="entry name" value="HTH_ARAC_FAMILY_2"/>
    <property type="match status" value="1"/>
</dbReference>
<evidence type="ECO:0000313" key="5">
    <source>
        <dbReference type="Proteomes" id="UP000525652"/>
    </source>
</evidence>
<organism evidence="4 5">
    <name type="scientific">Puniceicoccus vermicola</name>
    <dbReference type="NCBI Taxonomy" id="388746"/>
    <lineage>
        <taxon>Bacteria</taxon>
        <taxon>Pseudomonadati</taxon>
        <taxon>Verrucomicrobiota</taxon>
        <taxon>Opitutia</taxon>
        <taxon>Puniceicoccales</taxon>
        <taxon>Puniceicoccaceae</taxon>
        <taxon>Puniceicoccus</taxon>
    </lineage>
</organism>
<evidence type="ECO:0000256" key="2">
    <source>
        <dbReference type="ARBA" id="ARBA00023163"/>
    </source>
</evidence>
<feature type="domain" description="HTH araC/xylS-type" evidence="3">
    <location>
        <begin position="1"/>
        <end position="41"/>
    </location>
</feature>
<dbReference type="SUPFAM" id="SSF46689">
    <property type="entry name" value="Homeodomain-like"/>
    <property type="match status" value="1"/>
</dbReference>
<dbReference type="EMBL" id="JACHVA010000101">
    <property type="protein sequence ID" value="MBC2602695.1"/>
    <property type="molecule type" value="Genomic_DNA"/>
</dbReference>
<evidence type="ECO:0000259" key="3">
    <source>
        <dbReference type="PROSITE" id="PS01124"/>
    </source>
</evidence>
<dbReference type="InterPro" id="IPR009057">
    <property type="entry name" value="Homeodomain-like_sf"/>
</dbReference>
<protein>
    <submittedName>
        <fullName evidence="4">Helix-turn-helix domain-containing protein</fullName>
    </submittedName>
</protein>
<name>A0A7X1AZ78_9BACT</name>
<dbReference type="GO" id="GO:0043565">
    <property type="term" value="F:sequence-specific DNA binding"/>
    <property type="evidence" value="ECO:0007669"/>
    <property type="project" value="InterPro"/>
</dbReference>
<sequence length="53" mass="6219">MADLDTSRKTIAYDLGFKHRSKFSNWFTRLEGCSPRSFRDQLKALNVRNPDID</sequence>
<reference evidence="4 5" key="1">
    <citation type="submission" date="2020-07" db="EMBL/GenBank/DDBJ databases">
        <authorList>
            <person name="Feng X."/>
        </authorList>
    </citation>
    <scope>NUCLEOTIDE SEQUENCE [LARGE SCALE GENOMIC DNA]</scope>
    <source>
        <strain evidence="4 5">JCM14086</strain>
    </source>
</reference>
<evidence type="ECO:0000313" key="4">
    <source>
        <dbReference type="EMBL" id="MBC2602695.1"/>
    </source>
</evidence>
<evidence type="ECO:0000256" key="1">
    <source>
        <dbReference type="ARBA" id="ARBA00023015"/>
    </source>
</evidence>
<dbReference type="RefSeq" id="WP_185693361.1">
    <property type="nucleotide sequence ID" value="NZ_JACHVA010000101.1"/>
</dbReference>
<dbReference type="InterPro" id="IPR018060">
    <property type="entry name" value="HTH_AraC"/>
</dbReference>
<dbReference type="Gene3D" id="1.10.10.60">
    <property type="entry name" value="Homeodomain-like"/>
    <property type="match status" value="1"/>
</dbReference>
<gene>
    <name evidence="4" type="ORF">H5P30_13005</name>
</gene>
<dbReference type="Proteomes" id="UP000525652">
    <property type="component" value="Unassembled WGS sequence"/>
</dbReference>
<keyword evidence="2" id="KW-0804">Transcription</keyword>
<accession>A0A7X1AZ78</accession>
<keyword evidence="5" id="KW-1185">Reference proteome</keyword>
<keyword evidence="1" id="KW-0805">Transcription regulation</keyword>